<organism evidence="1 2">
    <name type="scientific">Ricinus communis</name>
    <name type="common">Castor bean</name>
    <dbReference type="NCBI Taxonomy" id="3988"/>
    <lineage>
        <taxon>Eukaryota</taxon>
        <taxon>Viridiplantae</taxon>
        <taxon>Streptophyta</taxon>
        <taxon>Embryophyta</taxon>
        <taxon>Tracheophyta</taxon>
        <taxon>Spermatophyta</taxon>
        <taxon>Magnoliopsida</taxon>
        <taxon>eudicotyledons</taxon>
        <taxon>Gunneridae</taxon>
        <taxon>Pentapetalae</taxon>
        <taxon>rosids</taxon>
        <taxon>fabids</taxon>
        <taxon>Malpighiales</taxon>
        <taxon>Euphorbiaceae</taxon>
        <taxon>Acalyphoideae</taxon>
        <taxon>Acalypheae</taxon>
        <taxon>Ricinus</taxon>
    </lineage>
</organism>
<dbReference type="AlphaFoldDB" id="B9TLQ1"/>
<evidence type="ECO:0000313" key="2">
    <source>
        <dbReference type="Proteomes" id="UP000008311"/>
    </source>
</evidence>
<sequence length="151" mass="15862">MSFRVSPRHTAQTEGAKAARSCTTARPCARLIRVMSPPVTAIALSACTTQNDNQNVLSVVEPVGGVVALLSGMSKSAFCSAFVFCCGRSGMRVALMMAAAERLMRPTDTLLLRTWSVGACLSSCCGAGRTSGSIALYPWGCDSLGCGRFDR</sequence>
<dbReference type="Proteomes" id="UP000008311">
    <property type="component" value="Unassembled WGS sequence"/>
</dbReference>
<evidence type="ECO:0000313" key="1">
    <source>
        <dbReference type="EMBL" id="EEF23213.1"/>
    </source>
</evidence>
<accession>B9TLQ1</accession>
<gene>
    <name evidence="1" type="ORF">RCOM_2048550</name>
</gene>
<dbReference type="InParanoid" id="B9TLQ1"/>
<proteinExistence type="predicted"/>
<dbReference type="EMBL" id="EQ987218">
    <property type="protein sequence ID" value="EEF23213.1"/>
    <property type="molecule type" value="Genomic_DNA"/>
</dbReference>
<keyword evidence="2" id="KW-1185">Reference proteome</keyword>
<reference evidence="2" key="1">
    <citation type="journal article" date="2010" name="Nat. Biotechnol.">
        <title>Draft genome sequence of the oilseed species Ricinus communis.</title>
        <authorList>
            <person name="Chan A.P."/>
            <person name="Crabtree J."/>
            <person name="Zhao Q."/>
            <person name="Lorenzi H."/>
            <person name="Orvis J."/>
            <person name="Puiu D."/>
            <person name="Melake-Berhan A."/>
            <person name="Jones K.M."/>
            <person name="Redman J."/>
            <person name="Chen G."/>
            <person name="Cahoon E.B."/>
            <person name="Gedil M."/>
            <person name="Stanke M."/>
            <person name="Haas B.J."/>
            <person name="Wortman J.R."/>
            <person name="Fraser-Liggett C.M."/>
            <person name="Ravel J."/>
            <person name="Rabinowicz P.D."/>
        </authorList>
    </citation>
    <scope>NUCLEOTIDE SEQUENCE [LARGE SCALE GENOMIC DNA]</scope>
    <source>
        <strain evidence="2">cv. Hale</strain>
    </source>
</reference>
<name>B9TLQ1_RICCO</name>
<protein>
    <submittedName>
        <fullName evidence="1">Uncharacterized protein</fullName>
    </submittedName>
</protein>